<dbReference type="Gene3D" id="3.30.70.20">
    <property type="match status" value="1"/>
</dbReference>
<protein>
    <recommendedName>
        <fullName evidence="12">dihydrouracil dehydrogenase (NAD(+))</fullName>
        <ecNumber evidence="12">1.3.1.1</ecNumber>
    </recommendedName>
    <alternativeName>
        <fullName evidence="7">Dihydrothymine dehydrogenase</fullName>
    </alternativeName>
    <alternativeName>
        <fullName evidence="6">Dihydrouracil dehydrogenase</fullName>
    </alternativeName>
</protein>
<dbReference type="InterPro" id="IPR005720">
    <property type="entry name" value="Dihydroorotate_DH_cat"/>
</dbReference>
<evidence type="ECO:0000313" key="14">
    <source>
        <dbReference type="EMBL" id="UXC18074.1"/>
    </source>
</evidence>
<evidence type="ECO:0000256" key="1">
    <source>
        <dbReference type="ARBA" id="ARBA00010804"/>
    </source>
</evidence>
<evidence type="ECO:0000313" key="15">
    <source>
        <dbReference type="Proteomes" id="UP001058290"/>
    </source>
</evidence>
<dbReference type="SUPFAM" id="SSF51395">
    <property type="entry name" value="FMN-linked oxidoreductases"/>
    <property type="match status" value="1"/>
</dbReference>
<comment type="subunit">
    <text evidence="11">Heterotetramer of 2 PreA and 2 PreT subunits.</text>
</comment>
<dbReference type="PROSITE" id="PS51379">
    <property type="entry name" value="4FE4S_FER_2"/>
    <property type="match status" value="2"/>
</dbReference>
<dbReference type="NCBIfam" id="NF006183">
    <property type="entry name" value="PRK08318.1"/>
    <property type="match status" value="1"/>
</dbReference>
<gene>
    <name evidence="14" type="primary">preA</name>
    <name evidence="14" type="ORF">N4T19_20660</name>
</gene>
<comment type="catalytic activity">
    <reaction evidence="9">
        <text>5,6-dihydrouracil + NAD(+) = uracil + NADH + H(+)</text>
        <dbReference type="Rhea" id="RHEA:20189"/>
        <dbReference type="ChEBI" id="CHEBI:15378"/>
        <dbReference type="ChEBI" id="CHEBI:15901"/>
        <dbReference type="ChEBI" id="CHEBI:17568"/>
        <dbReference type="ChEBI" id="CHEBI:57540"/>
        <dbReference type="ChEBI" id="CHEBI:57945"/>
        <dbReference type="EC" id="1.3.1.1"/>
    </reaction>
</comment>
<dbReference type="PANTHER" id="PTHR43073">
    <property type="entry name" value="DIHYDROPYRIMIDINE DEHYDROGENASE [NADP(+)]"/>
    <property type="match status" value="1"/>
</dbReference>
<evidence type="ECO:0000256" key="4">
    <source>
        <dbReference type="ARBA" id="ARBA00023004"/>
    </source>
</evidence>
<keyword evidence="2" id="KW-0479">Metal-binding</keyword>
<dbReference type="Pfam" id="PF01180">
    <property type="entry name" value="DHO_dh"/>
    <property type="match status" value="1"/>
</dbReference>
<dbReference type="Gene3D" id="3.20.20.70">
    <property type="entry name" value="Aldolase class I"/>
    <property type="match status" value="1"/>
</dbReference>
<dbReference type="Proteomes" id="UP001058290">
    <property type="component" value="Chromosome"/>
</dbReference>
<keyword evidence="4" id="KW-0408">Iron</keyword>
<keyword evidence="5" id="KW-0411">Iron-sulfur</keyword>
<sequence length="440" mass="47986">MADIRSNFLGIRSPNPFWLASAPPTDKEINVTRAYEAGWGGVVWKTLGEDPHVVNVNGPRYSTLMSQDRRVMGLNNIELITDRPLQINLEEMTRVKRAWPDRALIASLMVPCVEESWKRILPMVEDTGADGIELNFGCPHGMSERGMGAAVGQVPEYIQMVTEWCKHYSRLPVIVKLTPNITDVRFPARAAKAGGADAVSLINTINSVMGVNLDTLVMHPSTDGKGSHGGYCGPAVKPIAQNMVAEIARDPQTAGLPISGIGGITTWKDAAEYIALGCGTVQVCTAAMVYGFKIVQDMCDGLSHYMDAHGFKTIEDFQGRAVPTVRDWKDLNLNHIDKAVIDQDSCIQCGRCHVVCEDTSHQAIFYQKGAAGERRFEVNEAECVGCNLCVSICPVPDTISMRSLQPGEVDARTGKTVTGEYANWTTHPNNPSRVDAQISP</sequence>
<reference evidence="14" key="1">
    <citation type="submission" date="2022-09" db="EMBL/GenBank/DDBJ databases">
        <title>Bacterial diversity in gut of crayfish and pufferfish.</title>
        <authorList>
            <person name="Huang Y."/>
        </authorList>
    </citation>
    <scope>NUCLEOTIDE SEQUENCE</scope>
    <source>
        <strain evidence="14">PR12</strain>
    </source>
</reference>
<evidence type="ECO:0000256" key="7">
    <source>
        <dbReference type="ARBA" id="ARBA00032722"/>
    </source>
</evidence>
<dbReference type="EC" id="1.3.1.1" evidence="12"/>
<evidence type="ECO:0000256" key="2">
    <source>
        <dbReference type="ARBA" id="ARBA00022723"/>
    </source>
</evidence>
<comment type="catalytic activity">
    <reaction evidence="8">
        <text>5,6-dihydrothymine + NAD(+) = thymine + NADH + H(+)</text>
        <dbReference type="Rhea" id="RHEA:28791"/>
        <dbReference type="ChEBI" id="CHEBI:15378"/>
        <dbReference type="ChEBI" id="CHEBI:17821"/>
        <dbReference type="ChEBI" id="CHEBI:27468"/>
        <dbReference type="ChEBI" id="CHEBI:57540"/>
        <dbReference type="ChEBI" id="CHEBI:57945"/>
        <dbReference type="EC" id="1.3.1.1"/>
    </reaction>
</comment>
<dbReference type="PROSITE" id="PS00198">
    <property type="entry name" value="4FE4S_FER_1"/>
    <property type="match status" value="1"/>
</dbReference>
<dbReference type="EMBL" id="CP104377">
    <property type="protein sequence ID" value="UXC18074.1"/>
    <property type="molecule type" value="Genomic_DNA"/>
</dbReference>
<dbReference type="GO" id="GO:0004159">
    <property type="term" value="F:dihydropyrimidine dehydrogenase (NAD+) activity"/>
    <property type="evidence" value="ECO:0007669"/>
    <property type="project" value="UniProtKB-EC"/>
</dbReference>
<proteinExistence type="inferred from homology"/>
<dbReference type="SUPFAM" id="SSF54862">
    <property type="entry name" value="4Fe-4S ferredoxins"/>
    <property type="match status" value="1"/>
</dbReference>
<evidence type="ECO:0000256" key="10">
    <source>
        <dbReference type="ARBA" id="ARBA00049578"/>
    </source>
</evidence>
<dbReference type="PANTHER" id="PTHR43073:SF2">
    <property type="entry name" value="DIHYDROPYRIMIDINE DEHYDROGENASE [NADP(+)]"/>
    <property type="match status" value="1"/>
</dbReference>
<comment type="function">
    <text evidence="10">Involved in pyrimidine base degradation. Catalyzes physiologically the reduction of uracil to 5,6-dihydrouracil (DHU) by using NADH as a specific cosubstrate. It also catalyzes the reverse reaction and the reduction of thymine to 5,6-dihydrothymine (DHT).</text>
</comment>
<evidence type="ECO:0000256" key="6">
    <source>
        <dbReference type="ARBA" id="ARBA00030119"/>
    </source>
</evidence>
<feature type="domain" description="4Fe-4S ferredoxin-type" evidence="13">
    <location>
        <begin position="337"/>
        <end position="369"/>
    </location>
</feature>
<dbReference type="InterPro" id="IPR017900">
    <property type="entry name" value="4Fe4S_Fe_S_CS"/>
</dbReference>
<dbReference type="RefSeq" id="WP_182345041.1">
    <property type="nucleotide sequence ID" value="NZ_CP104377.1"/>
</dbReference>
<accession>A0ABY6A034</accession>
<keyword evidence="3 14" id="KW-0560">Oxidoreductase</keyword>
<keyword evidence="15" id="KW-1185">Reference proteome</keyword>
<comment type="similarity">
    <text evidence="1">Belongs to the dihydropyrimidine dehydrogenase family.</text>
</comment>
<feature type="domain" description="4Fe-4S ferredoxin-type" evidence="13">
    <location>
        <begin position="374"/>
        <end position="404"/>
    </location>
</feature>
<evidence type="ECO:0000256" key="5">
    <source>
        <dbReference type="ARBA" id="ARBA00023014"/>
    </source>
</evidence>
<dbReference type="InterPro" id="IPR013785">
    <property type="entry name" value="Aldolase_TIM"/>
</dbReference>
<evidence type="ECO:0000256" key="9">
    <source>
        <dbReference type="ARBA" id="ARBA00048792"/>
    </source>
</evidence>
<name>A0ABY6A034_9BURK</name>
<dbReference type="Pfam" id="PF14697">
    <property type="entry name" value="Fer4_21"/>
    <property type="match status" value="1"/>
</dbReference>
<dbReference type="CDD" id="cd02940">
    <property type="entry name" value="DHPD_FMN"/>
    <property type="match status" value="1"/>
</dbReference>
<evidence type="ECO:0000256" key="8">
    <source>
        <dbReference type="ARBA" id="ARBA00047685"/>
    </source>
</evidence>
<organism evidence="14 15">
    <name type="scientific">Comamonas squillarum</name>
    <dbReference type="NCBI Taxonomy" id="2977320"/>
    <lineage>
        <taxon>Bacteria</taxon>
        <taxon>Pseudomonadati</taxon>
        <taxon>Pseudomonadota</taxon>
        <taxon>Betaproteobacteria</taxon>
        <taxon>Burkholderiales</taxon>
        <taxon>Comamonadaceae</taxon>
        <taxon>Comamonas</taxon>
    </lineage>
</organism>
<evidence type="ECO:0000256" key="3">
    <source>
        <dbReference type="ARBA" id="ARBA00023002"/>
    </source>
</evidence>
<dbReference type="InterPro" id="IPR017896">
    <property type="entry name" value="4Fe4S_Fe-S-bd"/>
</dbReference>
<evidence type="ECO:0000256" key="11">
    <source>
        <dbReference type="ARBA" id="ARBA00049714"/>
    </source>
</evidence>
<evidence type="ECO:0000259" key="13">
    <source>
        <dbReference type="PROSITE" id="PS51379"/>
    </source>
</evidence>
<evidence type="ECO:0000256" key="12">
    <source>
        <dbReference type="ARBA" id="ARBA00049728"/>
    </source>
</evidence>